<reference evidence="12" key="2">
    <citation type="submission" date="2020-11" db="EMBL/GenBank/DDBJ databases">
        <authorList>
            <person name="Cecchin M."/>
            <person name="Marcolungo L."/>
            <person name="Rossato M."/>
            <person name="Girolomoni L."/>
            <person name="Cosentino E."/>
            <person name="Cuine S."/>
            <person name="Li-Beisson Y."/>
            <person name="Delledonne M."/>
            <person name="Ballottari M."/>
        </authorList>
    </citation>
    <scope>NUCLEOTIDE SEQUENCE</scope>
    <source>
        <strain evidence="12">211/11P</strain>
        <tissue evidence="12">Whole cell</tissue>
    </source>
</reference>
<evidence type="ECO:0000256" key="1">
    <source>
        <dbReference type="ARBA" id="ARBA00006328"/>
    </source>
</evidence>
<evidence type="ECO:0000256" key="4">
    <source>
        <dbReference type="ARBA" id="ARBA00022840"/>
    </source>
</evidence>
<comment type="caution">
    <text evidence="12">The sequence shown here is derived from an EMBL/GenBank/DDBJ whole genome shotgun (WGS) entry which is preliminary data.</text>
</comment>
<dbReference type="PANTHER" id="PTHR42748">
    <property type="entry name" value="NITROGEN METABOLITE REPRESSION PROTEIN NMRA FAMILY MEMBER"/>
    <property type="match status" value="1"/>
</dbReference>
<dbReference type="SUPFAM" id="SSF51735">
    <property type="entry name" value="NAD(P)-binding Rossmann-fold domains"/>
    <property type="match status" value="1"/>
</dbReference>
<dbReference type="SUPFAM" id="SSF47323">
    <property type="entry name" value="Anticodon-binding domain of a subclass of class I aminoacyl-tRNA synthetases"/>
    <property type="match status" value="1"/>
</dbReference>
<sequence>MMAQDDAAPGAAATKQATRDTLWVCLETGLRLLHPFMPFVTEELWQRLPRRQGQQQAASIMVADYPVVEAGWSDEQVEAGMAYLLLVVNKTRSLRSDYELTPKQRPPMLLSCKDGGKASLLASCATDITTLTTSGSLEVLQVHACSEAAAAQWSTDSWAEATALWSWWGGVEADKAFTGVVYMSDKKEQVSAMRFDRAEAEALAKVDEHSTGARHIAQAGAHTAAQRCTPSRRDHRTAPADAACGSSRPWLAAAAGHWHSSNLPMAGAAVFGAYLMASATRYGGDRTAGATQQVAAARVERAEAEAAARTGGGQANGRGAGHNKGGAGSSAVCLASSCAAAASASALSTLAAATCCVASAVLSPVYRVALAIKYAPNTAAPATGSLGDFISFLPIMSTRKIAVCGATGKQGGGVVAALQQIGGFYIRALTRNPDSPSSKKLAGPDVEVVKADFEDPASLKEAFAGCDAAFAVTDFWVACKGDGDREVKQGKNLVDAAKAAGLKHFVFSSLEDTRPALTGSREPLDASGRTVPHFDAKAEVEQYARAQLPGIASFIFPGVFYENLLPGSGMDPVKQEDGTFLLAQPAKNKMVWNATADIGKVAAAVIAAGPAEYGDKTVGVNGDELSLAEAAEVFTRVFGKQVSAVTPPPDDWTQMVVRFGVPEPMAKDLANMFLFYDTVDMRDLRPKAAARKLVPDAVSLEDWLTANKEKYAQHFA</sequence>
<keyword evidence="13" id="KW-1185">Reference proteome</keyword>
<reference evidence="12" key="1">
    <citation type="journal article" date="2019" name="Plant J.">
        <title>Chlorella vulgaris genome assembly and annotation reveals the molecular basis for metabolic acclimation to high light conditions.</title>
        <authorList>
            <person name="Cecchin M."/>
            <person name="Marcolungo L."/>
            <person name="Rossato M."/>
            <person name="Girolomoni L."/>
            <person name="Cosentino E."/>
            <person name="Cuine S."/>
            <person name="Li-Beisson Y."/>
            <person name="Delledonne M."/>
            <person name="Ballottari M."/>
        </authorList>
    </citation>
    <scope>NUCLEOTIDE SEQUENCE</scope>
    <source>
        <strain evidence="12">211/11P</strain>
    </source>
</reference>
<keyword evidence="4" id="KW-0067">ATP-binding</keyword>
<evidence type="ECO:0000256" key="3">
    <source>
        <dbReference type="ARBA" id="ARBA00022741"/>
    </source>
</evidence>
<evidence type="ECO:0000313" key="13">
    <source>
        <dbReference type="Proteomes" id="UP001055712"/>
    </source>
</evidence>
<proteinExistence type="inferred from homology"/>
<dbReference type="AlphaFoldDB" id="A0A9D4TK66"/>
<dbReference type="InterPro" id="IPR013155">
    <property type="entry name" value="M/V/L/I-tRNA-synth_anticd-bd"/>
</dbReference>
<evidence type="ECO:0000313" key="12">
    <source>
        <dbReference type="EMBL" id="KAI3427998.1"/>
    </source>
</evidence>
<dbReference type="Proteomes" id="UP001055712">
    <property type="component" value="Unassembled WGS sequence"/>
</dbReference>
<evidence type="ECO:0000256" key="5">
    <source>
        <dbReference type="ARBA" id="ARBA00022857"/>
    </source>
</evidence>
<keyword evidence="8" id="KW-0030">Aminoacyl-tRNA synthetase</keyword>
<keyword evidence="3" id="KW-0547">Nucleotide-binding</keyword>
<feature type="domain" description="Methionyl/Valyl/Leucyl/Isoleucyl-tRNA synthetase anticodon-binding" evidence="11">
    <location>
        <begin position="13"/>
        <end position="105"/>
    </location>
</feature>
<dbReference type="InterPro" id="IPR008030">
    <property type="entry name" value="NmrA-like"/>
</dbReference>
<dbReference type="InterPro" id="IPR051164">
    <property type="entry name" value="NmrA-like_oxidored"/>
</dbReference>
<keyword evidence="6" id="KW-0648">Protein biosynthesis</keyword>
<dbReference type="GO" id="GO:0005634">
    <property type="term" value="C:nucleus"/>
    <property type="evidence" value="ECO:0007669"/>
    <property type="project" value="TreeGrafter"/>
</dbReference>
<dbReference type="InterPro" id="IPR009080">
    <property type="entry name" value="tRNAsynth_Ia_anticodon-bd"/>
</dbReference>
<evidence type="ECO:0000256" key="8">
    <source>
        <dbReference type="ARBA" id="ARBA00023146"/>
    </source>
</evidence>
<feature type="region of interest" description="Disordered" evidence="9">
    <location>
        <begin position="218"/>
        <end position="244"/>
    </location>
</feature>
<dbReference type="GO" id="GO:0004812">
    <property type="term" value="F:aminoacyl-tRNA ligase activity"/>
    <property type="evidence" value="ECO:0007669"/>
    <property type="project" value="UniProtKB-KW"/>
</dbReference>
<keyword evidence="2" id="KW-0436">Ligase</keyword>
<dbReference type="OrthoDB" id="512960at2759"/>
<dbReference type="GO" id="GO:0006418">
    <property type="term" value="P:tRNA aminoacylation for protein translation"/>
    <property type="evidence" value="ECO:0007669"/>
    <property type="project" value="InterPro"/>
</dbReference>
<dbReference type="Pfam" id="PF05368">
    <property type="entry name" value="NmrA"/>
    <property type="match status" value="1"/>
</dbReference>
<dbReference type="CDD" id="cd05251">
    <property type="entry name" value="NmrA_like_SDR_a"/>
    <property type="match status" value="1"/>
</dbReference>
<feature type="domain" description="NmrA-like" evidence="10">
    <location>
        <begin position="398"/>
        <end position="704"/>
    </location>
</feature>
<dbReference type="GO" id="GO:0016491">
    <property type="term" value="F:oxidoreductase activity"/>
    <property type="evidence" value="ECO:0007669"/>
    <property type="project" value="UniProtKB-KW"/>
</dbReference>
<gene>
    <name evidence="12" type="ORF">D9Q98_006385</name>
</gene>
<evidence type="ECO:0000256" key="7">
    <source>
        <dbReference type="ARBA" id="ARBA00023002"/>
    </source>
</evidence>
<dbReference type="Gene3D" id="3.90.25.10">
    <property type="entry name" value="UDP-galactose 4-epimerase, domain 1"/>
    <property type="match status" value="1"/>
</dbReference>
<dbReference type="InterPro" id="IPR036291">
    <property type="entry name" value="NAD(P)-bd_dom_sf"/>
</dbReference>
<accession>A0A9D4TK66</accession>
<keyword evidence="7" id="KW-0560">Oxidoreductase</keyword>
<evidence type="ECO:0000256" key="2">
    <source>
        <dbReference type="ARBA" id="ARBA00022598"/>
    </source>
</evidence>
<evidence type="ECO:0000256" key="9">
    <source>
        <dbReference type="SAM" id="MobiDB-lite"/>
    </source>
</evidence>
<keyword evidence="5" id="KW-0521">NADP</keyword>
<evidence type="ECO:0000259" key="11">
    <source>
        <dbReference type="Pfam" id="PF08264"/>
    </source>
</evidence>
<dbReference type="EMBL" id="SIDB01000009">
    <property type="protein sequence ID" value="KAI3427998.1"/>
    <property type="molecule type" value="Genomic_DNA"/>
</dbReference>
<evidence type="ECO:0000256" key="6">
    <source>
        <dbReference type="ARBA" id="ARBA00022917"/>
    </source>
</evidence>
<dbReference type="Pfam" id="PF08264">
    <property type="entry name" value="Anticodon_1"/>
    <property type="match status" value="1"/>
</dbReference>
<dbReference type="GO" id="GO:0005524">
    <property type="term" value="F:ATP binding"/>
    <property type="evidence" value="ECO:0007669"/>
    <property type="project" value="UniProtKB-KW"/>
</dbReference>
<evidence type="ECO:0000259" key="10">
    <source>
        <dbReference type="Pfam" id="PF05368"/>
    </source>
</evidence>
<comment type="similarity">
    <text evidence="1">Belongs to the NmrA-type oxidoreductase family.</text>
</comment>
<dbReference type="Gene3D" id="3.40.50.720">
    <property type="entry name" value="NAD(P)-binding Rossmann-like Domain"/>
    <property type="match status" value="1"/>
</dbReference>
<name>A0A9D4TK66_CHLVU</name>
<dbReference type="PANTHER" id="PTHR42748:SF30">
    <property type="entry name" value="NMRA-LIKE DOMAIN-CONTAINING PROTEIN"/>
    <property type="match status" value="1"/>
</dbReference>
<dbReference type="Gene3D" id="1.10.730.10">
    <property type="entry name" value="Isoleucyl-tRNA Synthetase, Domain 1"/>
    <property type="match status" value="1"/>
</dbReference>
<organism evidence="12 13">
    <name type="scientific">Chlorella vulgaris</name>
    <name type="common">Green alga</name>
    <dbReference type="NCBI Taxonomy" id="3077"/>
    <lineage>
        <taxon>Eukaryota</taxon>
        <taxon>Viridiplantae</taxon>
        <taxon>Chlorophyta</taxon>
        <taxon>core chlorophytes</taxon>
        <taxon>Trebouxiophyceae</taxon>
        <taxon>Chlorellales</taxon>
        <taxon>Chlorellaceae</taxon>
        <taxon>Chlorella clade</taxon>
        <taxon>Chlorella</taxon>
    </lineage>
</organism>
<protein>
    <submittedName>
        <fullName evidence="12">Uncharacterized protein</fullName>
    </submittedName>
</protein>